<proteinExistence type="predicted"/>
<feature type="transmembrane region" description="Helical" evidence="7">
    <location>
        <begin position="93"/>
        <end position="115"/>
    </location>
</feature>
<organism evidence="8 9">
    <name type="scientific">Yanshouia hominis</name>
    <dbReference type="NCBI Taxonomy" id="2763673"/>
    <lineage>
        <taxon>Bacteria</taxon>
        <taxon>Bacillati</taxon>
        <taxon>Bacillota</taxon>
        <taxon>Clostridia</taxon>
        <taxon>Eubacteriales</taxon>
        <taxon>Oscillospiraceae</taxon>
        <taxon>Yanshouia</taxon>
    </lineage>
</organism>
<feature type="transmembrane region" description="Helical" evidence="7">
    <location>
        <begin position="135"/>
        <end position="153"/>
    </location>
</feature>
<feature type="transmembrane region" description="Helical" evidence="7">
    <location>
        <begin position="390"/>
        <end position="412"/>
    </location>
</feature>
<dbReference type="Proteomes" id="UP000658131">
    <property type="component" value="Unassembled WGS sequence"/>
</dbReference>
<dbReference type="EMBL" id="JACRTB010000021">
    <property type="protein sequence ID" value="MBC8577077.1"/>
    <property type="molecule type" value="Genomic_DNA"/>
</dbReference>
<feature type="transmembrane region" description="Helical" evidence="7">
    <location>
        <begin position="253"/>
        <end position="280"/>
    </location>
</feature>
<keyword evidence="6 7" id="KW-0472">Membrane</keyword>
<feature type="transmembrane region" description="Helical" evidence="7">
    <location>
        <begin position="51"/>
        <end position="72"/>
    </location>
</feature>
<evidence type="ECO:0000313" key="9">
    <source>
        <dbReference type="Proteomes" id="UP000658131"/>
    </source>
</evidence>
<evidence type="ECO:0000256" key="5">
    <source>
        <dbReference type="ARBA" id="ARBA00022989"/>
    </source>
</evidence>
<comment type="subcellular location">
    <subcellularLocation>
        <location evidence="1">Cell membrane</location>
        <topology evidence="1">Multi-pass membrane protein</topology>
    </subcellularLocation>
</comment>
<keyword evidence="5 7" id="KW-1133">Transmembrane helix</keyword>
<sequence>MQHNQIYEQLAPGRLFARCAFPSMVSMAVTSLYTVADGIFVGRMIGADALAAINLVMPLIIMSFALADMVAAGSSVQISIRLGERREGEACRIFSFCSLLIVAISCAAGAGGLLLAEPLVRLMGAGGAVAELAVAYLRVYALFSPAIMIFFALDNYLRICGLVRYSMALNVLTSVLNILLDFWLLVVLRRGIAAAALASCLSLALGTLLGLLPFLMRHDLPLRFQRGRLPLRTVANILANGSSEFFSNISGSVLMIILNTVLLRLAGSLAVAAFSIVMYVDSVVKSLLFGMADSLQPALSYNYGAGNRRRILALERWVLGAAALLSVATMLWMLLGGEQILTLFVRTSDPALLAMSTRAMRLFSLSYLFSWAGIALSSFFTALNRPVFSLVMAFCQTLAFPLFCLTLLSSLLGLDGVWLTAAAAGALSTLLAASLLLFVLRGLRRQEFPGQ</sequence>
<keyword evidence="4 7" id="KW-0812">Transmembrane</keyword>
<evidence type="ECO:0000256" key="2">
    <source>
        <dbReference type="ARBA" id="ARBA00022448"/>
    </source>
</evidence>
<dbReference type="InterPro" id="IPR048279">
    <property type="entry name" value="MdtK-like"/>
</dbReference>
<evidence type="ECO:0000313" key="8">
    <source>
        <dbReference type="EMBL" id="MBC8577077.1"/>
    </source>
</evidence>
<gene>
    <name evidence="8" type="ORF">H8717_11745</name>
</gene>
<evidence type="ECO:0000256" key="4">
    <source>
        <dbReference type="ARBA" id="ARBA00022692"/>
    </source>
</evidence>
<feature type="transmembrane region" description="Helical" evidence="7">
    <location>
        <begin position="192"/>
        <end position="216"/>
    </location>
</feature>
<evidence type="ECO:0000256" key="1">
    <source>
        <dbReference type="ARBA" id="ARBA00004651"/>
    </source>
</evidence>
<name>A0ABR7NML9_9FIRM</name>
<evidence type="ECO:0000256" key="7">
    <source>
        <dbReference type="SAM" id="Phobius"/>
    </source>
</evidence>
<keyword evidence="2" id="KW-0813">Transport</keyword>
<reference evidence="8 9" key="1">
    <citation type="submission" date="2020-08" db="EMBL/GenBank/DDBJ databases">
        <title>Genome public.</title>
        <authorList>
            <person name="Liu C."/>
            <person name="Sun Q."/>
        </authorList>
    </citation>
    <scope>NUCLEOTIDE SEQUENCE [LARGE SCALE GENOMIC DNA]</scope>
    <source>
        <strain evidence="8 9">BX1</strain>
    </source>
</reference>
<accession>A0ABR7NML9</accession>
<keyword evidence="3" id="KW-1003">Cell membrane</keyword>
<feature type="transmembrane region" description="Helical" evidence="7">
    <location>
        <begin position="317"/>
        <end position="335"/>
    </location>
</feature>
<protein>
    <submittedName>
        <fullName evidence="8">MATE family efflux transporter</fullName>
    </submittedName>
</protein>
<evidence type="ECO:0000256" key="6">
    <source>
        <dbReference type="ARBA" id="ARBA00023136"/>
    </source>
</evidence>
<dbReference type="PIRSF" id="PIRSF006603">
    <property type="entry name" value="DinF"/>
    <property type="match status" value="1"/>
</dbReference>
<dbReference type="PANTHER" id="PTHR43823">
    <property type="entry name" value="SPORULATION PROTEIN YKVU"/>
    <property type="match status" value="1"/>
</dbReference>
<feature type="transmembrane region" description="Helical" evidence="7">
    <location>
        <begin position="165"/>
        <end position="186"/>
    </location>
</feature>
<evidence type="ECO:0000256" key="3">
    <source>
        <dbReference type="ARBA" id="ARBA00022475"/>
    </source>
</evidence>
<dbReference type="PANTHER" id="PTHR43823:SF3">
    <property type="entry name" value="MULTIDRUG EXPORT PROTEIN MEPA"/>
    <property type="match status" value="1"/>
</dbReference>
<feature type="transmembrane region" description="Helical" evidence="7">
    <location>
        <begin position="362"/>
        <end position="383"/>
    </location>
</feature>
<feature type="transmembrane region" description="Helical" evidence="7">
    <location>
        <begin position="21"/>
        <end position="45"/>
    </location>
</feature>
<feature type="transmembrane region" description="Helical" evidence="7">
    <location>
        <begin position="418"/>
        <end position="440"/>
    </location>
</feature>
<dbReference type="InterPro" id="IPR002528">
    <property type="entry name" value="MATE_fam"/>
</dbReference>
<comment type="caution">
    <text evidence="8">The sequence shown here is derived from an EMBL/GenBank/DDBJ whole genome shotgun (WGS) entry which is preliminary data.</text>
</comment>
<dbReference type="Pfam" id="PF01554">
    <property type="entry name" value="MatE"/>
    <property type="match status" value="2"/>
</dbReference>
<keyword evidence="9" id="KW-1185">Reference proteome</keyword>
<dbReference type="InterPro" id="IPR051327">
    <property type="entry name" value="MATE_MepA_subfamily"/>
</dbReference>